<comment type="similarity">
    <text evidence="1">Belongs to the short-chain dehydrogenases/reductases (SDR) family.</text>
</comment>
<dbReference type="Gene3D" id="3.40.50.720">
    <property type="entry name" value="NAD(P)-binding Rossmann-like Domain"/>
    <property type="match status" value="1"/>
</dbReference>
<dbReference type="PANTHER" id="PTHR43943:SF17">
    <property type="entry name" value="3-PHENYLPROPIONATE-DIHYDRODIOL_CINNAMIC ACID-DIHYDRODIOL DEHYDROGENASE"/>
    <property type="match status" value="1"/>
</dbReference>
<organism evidence="3">
    <name type="scientific">freshwater metagenome</name>
    <dbReference type="NCBI Taxonomy" id="449393"/>
    <lineage>
        <taxon>unclassified sequences</taxon>
        <taxon>metagenomes</taxon>
        <taxon>ecological metagenomes</taxon>
    </lineage>
</organism>
<proteinExistence type="inferred from homology"/>
<dbReference type="InterPro" id="IPR036291">
    <property type="entry name" value="NAD(P)-bd_dom_sf"/>
</dbReference>
<dbReference type="Pfam" id="PF13561">
    <property type="entry name" value="adh_short_C2"/>
    <property type="match status" value="1"/>
</dbReference>
<dbReference type="CDD" id="cd05233">
    <property type="entry name" value="SDR_c"/>
    <property type="match status" value="1"/>
</dbReference>
<keyword evidence="2" id="KW-0560">Oxidoreductase</keyword>
<reference evidence="3" key="1">
    <citation type="submission" date="2020-05" db="EMBL/GenBank/DDBJ databases">
        <authorList>
            <person name="Chiriac C."/>
            <person name="Salcher M."/>
            <person name="Ghai R."/>
            <person name="Kavagutti S V."/>
        </authorList>
    </citation>
    <scope>NUCLEOTIDE SEQUENCE</scope>
</reference>
<dbReference type="EMBL" id="CAFBON010000238">
    <property type="protein sequence ID" value="CAB5003681.1"/>
    <property type="molecule type" value="Genomic_DNA"/>
</dbReference>
<sequence length="251" mass="25987">MDLGLKGKKALVTGSTKGIGRAIAEVLLDEGASVAICARNADEVTAAVAEMSKKGKVVGASVDVGNAEALRAWVASSAEQLGGIDIYVHNTSAMPARKLDGWINNFNVDLMALVHGTEAATAHLAAANGTLISIGTISNVEHFATGSGSYSALKAAMTNWTLGQAQVLGAQGIRCNVVSPGPIFFENGAWDMIKTHMAPFFEATLKTHPGGQMGDPHDVANAVAFLASNKAKHINGANVTVDGGFLKRVDY</sequence>
<dbReference type="GO" id="GO:0016491">
    <property type="term" value="F:oxidoreductase activity"/>
    <property type="evidence" value="ECO:0007669"/>
    <property type="project" value="UniProtKB-KW"/>
</dbReference>
<dbReference type="FunFam" id="3.40.50.720:FF:000084">
    <property type="entry name" value="Short-chain dehydrogenase reductase"/>
    <property type="match status" value="1"/>
</dbReference>
<accession>A0A6J7PF78</accession>
<dbReference type="PRINTS" id="PR00081">
    <property type="entry name" value="GDHRDH"/>
</dbReference>
<dbReference type="SUPFAM" id="SSF51735">
    <property type="entry name" value="NAD(P)-binding Rossmann-fold domains"/>
    <property type="match status" value="1"/>
</dbReference>
<dbReference type="AlphaFoldDB" id="A0A6J7PF78"/>
<name>A0A6J7PF78_9ZZZZ</name>
<evidence type="ECO:0000256" key="1">
    <source>
        <dbReference type="ARBA" id="ARBA00006484"/>
    </source>
</evidence>
<gene>
    <name evidence="3" type="ORF">UFOPK3954_01901</name>
</gene>
<evidence type="ECO:0000313" key="3">
    <source>
        <dbReference type="EMBL" id="CAB5003681.1"/>
    </source>
</evidence>
<evidence type="ECO:0000256" key="2">
    <source>
        <dbReference type="ARBA" id="ARBA00023002"/>
    </source>
</evidence>
<dbReference type="InterPro" id="IPR002347">
    <property type="entry name" value="SDR_fam"/>
</dbReference>
<protein>
    <submittedName>
        <fullName evidence="3">Unannotated protein</fullName>
    </submittedName>
</protein>
<dbReference type="PANTHER" id="PTHR43943">
    <property type="entry name" value="DEHYDROGENASE/REDUCTASE (SDR FAMILY) MEMBER 4"/>
    <property type="match status" value="1"/>
</dbReference>